<gene>
    <name evidence="6" type="ORF">BFG52_04800</name>
</gene>
<dbReference type="PANTHER" id="PTHR42988:SF2">
    <property type="entry name" value="CYCLIC NUCLEOTIDE PHOSPHODIESTERASE CBUA0032-RELATED"/>
    <property type="match status" value="1"/>
</dbReference>
<dbReference type="InterPro" id="IPR029052">
    <property type="entry name" value="Metallo-depent_PP-like"/>
</dbReference>
<dbReference type="KEGG" id="ala:BFG52_04800"/>
<evidence type="ECO:0000313" key="6">
    <source>
        <dbReference type="EMBL" id="AOA57741.1"/>
    </source>
</evidence>
<keyword evidence="1" id="KW-0479">Metal-binding</keyword>
<dbReference type="Proteomes" id="UP000093391">
    <property type="component" value="Chromosome"/>
</dbReference>
<evidence type="ECO:0000313" key="7">
    <source>
        <dbReference type="Proteomes" id="UP000093391"/>
    </source>
</evidence>
<evidence type="ECO:0000256" key="4">
    <source>
        <dbReference type="ARBA" id="ARBA00025742"/>
    </source>
</evidence>
<sequence length="261" mass="29987">MTLVHLSDLHFGTENLACLEAIQHFCQIQRPEVIVVSGDLTQRARSKQFISCKAFLDSLSCPYFVVAGNHDIPLFHLWRRLFRPFAGYQKYFAALEPVLETEHFYLIGLNSIRPYYHSKGAISQSQIARVKQCLQYAPQNKLKLVVSHQPFITQYSKHHRHDAPRLARAAIAQWQDYDLFAVLHGHLHQIACYDLKQEYNLDCAQPIFSLLAGTATSTRHYQQQANSFNVVLKNGCIQHYVFDPLRAEFLLHVPPLLSSVL</sequence>
<dbReference type="SUPFAM" id="SSF56300">
    <property type="entry name" value="Metallo-dependent phosphatases"/>
    <property type="match status" value="1"/>
</dbReference>
<comment type="similarity">
    <text evidence="4">Belongs to the cyclic nucleotide phosphodiesterase class-III family.</text>
</comment>
<evidence type="ECO:0000259" key="5">
    <source>
        <dbReference type="Pfam" id="PF00149"/>
    </source>
</evidence>
<protein>
    <submittedName>
        <fullName evidence="6">3',5'-cyclic-nucleotide phosphodiesterase</fullName>
    </submittedName>
</protein>
<keyword evidence="3" id="KW-0408">Iron</keyword>
<dbReference type="InterPro" id="IPR004843">
    <property type="entry name" value="Calcineurin-like_PHP"/>
</dbReference>
<dbReference type="OrthoDB" id="9811542at2"/>
<organism evidence="6 7">
    <name type="scientific">Acinetobacter larvae</name>
    <dbReference type="NCBI Taxonomy" id="1789224"/>
    <lineage>
        <taxon>Bacteria</taxon>
        <taxon>Pseudomonadati</taxon>
        <taxon>Pseudomonadota</taxon>
        <taxon>Gammaproteobacteria</taxon>
        <taxon>Moraxellales</taxon>
        <taxon>Moraxellaceae</taxon>
        <taxon>Acinetobacter</taxon>
    </lineage>
</organism>
<dbReference type="Pfam" id="PF00149">
    <property type="entry name" value="Metallophos"/>
    <property type="match status" value="1"/>
</dbReference>
<evidence type="ECO:0000256" key="1">
    <source>
        <dbReference type="ARBA" id="ARBA00022723"/>
    </source>
</evidence>
<feature type="domain" description="Calcineurin-like phosphoesterase" evidence="5">
    <location>
        <begin position="1"/>
        <end position="189"/>
    </location>
</feature>
<dbReference type="GO" id="GO:0046872">
    <property type="term" value="F:metal ion binding"/>
    <property type="evidence" value="ECO:0007669"/>
    <property type="project" value="UniProtKB-KW"/>
</dbReference>
<dbReference type="Gene3D" id="3.60.21.10">
    <property type="match status" value="1"/>
</dbReference>
<dbReference type="EMBL" id="CP016895">
    <property type="protein sequence ID" value="AOA57741.1"/>
    <property type="molecule type" value="Genomic_DNA"/>
</dbReference>
<dbReference type="AlphaFoldDB" id="A0A1B2LXS7"/>
<evidence type="ECO:0000256" key="2">
    <source>
        <dbReference type="ARBA" id="ARBA00022801"/>
    </source>
</evidence>
<dbReference type="PANTHER" id="PTHR42988">
    <property type="entry name" value="PHOSPHOHYDROLASE"/>
    <property type="match status" value="1"/>
</dbReference>
<reference evidence="6 7" key="1">
    <citation type="submission" date="2016-08" db="EMBL/GenBank/DDBJ databases">
        <authorList>
            <person name="Seilhamer J.J."/>
        </authorList>
    </citation>
    <scope>NUCLEOTIDE SEQUENCE [LARGE SCALE GENOMIC DNA]</scope>
    <source>
        <strain evidence="6 7">BRTC-1</strain>
    </source>
</reference>
<accession>A0A1B2LXS7</accession>
<proteinExistence type="inferred from homology"/>
<dbReference type="STRING" id="1789224.BFG52_04800"/>
<keyword evidence="2" id="KW-0378">Hydrolase</keyword>
<dbReference type="GO" id="GO:0016787">
    <property type="term" value="F:hydrolase activity"/>
    <property type="evidence" value="ECO:0007669"/>
    <property type="project" value="UniProtKB-KW"/>
</dbReference>
<dbReference type="InterPro" id="IPR050884">
    <property type="entry name" value="CNP_phosphodiesterase-III"/>
</dbReference>
<name>A0A1B2LXS7_9GAMM</name>
<dbReference type="RefSeq" id="WP_067553196.1">
    <property type="nucleotide sequence ID" value="NZ_CP016895.1"/>
</dbReference>
<keyword evidence="7" id="KW-1185">Reference proteome</keyword>
<evidence type="ECO:0000256" key="3">
    <source>
        <dbReference type="ARBA" id="ARBA00023004"/>
    </source>
</evidence>